<evidence type="ECO:0000256" key="3">
    <source>
        <dbReference type="ARBA" id="ARBA00023163"/>
    </source>
</evidence>
<dbReference type="Gene3D" id="1.10.357.10">
    <property type="entry name" value="Tetracycline Repressor, domain 2"/>
    <property type="match status" value="1"/>
</dbReference>
<name>A0ABP8LBB2_9MICO</name>
<keyword evidence="1" id="KW-0805">Transcription regulation</keyword>
<evidence type="ECO:0000256" key="2">
    <source>
        <dbReference type="ARBA" id="ARBA00023125"/>
    </source>
</evidence>
<dbReference type="SUPFAM" id="SSF46689">
    <property type="entry name" value="Homeodomain-like"/>
    <property type="match status" value="1"/>
</dbReference>
<evidence type="ECO:0000256" key="1">
    <source>
        <dbReference type="ARBA" id="ARBA00023015"/>
    </source>
</evidence>
<evidence type="ECO:0000256" key="4">
    <source>
        <dbReference type="PROSITE-ProRule" id="PRU00335"/>
    </source>
</evidence>
<evidence type="ECO:0000313" key="7">
    <source>
        <dbReference type="Proteomes" id="UP001500622"/>
    </source>
</evidence>
<keyword evidence="7" id="KW-1185">Reference proteome</keyword>
<accession>A0ABP8LBB2</accession>
<gene>
    <name evidence="6" type="ORF">GCM10023169_25160</name>
</gene>
<dbReference type="PRINTS" id="PR00455">
    <property type="entry name" value="HTHTETR"/>
</dbReference>
<dbReference type="Proteomes" id="UP001500622">
    <property type="component" value="Unassembled WGS sequence"/>
</dbReference>
<dbReference type="PANTHER" id="PTHR30055:SF238">
    <property type="entry name" value="MYCOFACTOCIN BIOSYNTHESIS TRANSCRIPTIONAL REGULATOR MFTR-RELATED"/>
    <property type="match status" value="1"/>
</dbReference>
<dbReference type="InterPro" id="IPR009057">
    <property type="entry name" value="Homeodomain-like_sf"/>
</dbReference>
<dbReference type="Pfam" id="PF00440">
    <property type="entry name" value="TetR_N"/>
    <property type="match status" value="1"/>
</dbReference>
<evidence type="ECO:0000313" key="6">
    <source>
        <dbReference type="EMBL" id="GAA4426432.1"/>
    </source>
</evidence>
<feature type="DNA-binding region" description="H-T-H motif" evidence="4">
    <location>
        <begin position="55"/>
        <end position="74"/>
    </location>
</feature>
<evidence type="ECO:0000259" key="5">
    <source>
        <dbReference type="PROSITE" id="PS50977"/>
    </source>
</evidence>
<organism evidence="6 7">
    <name type="scientific">Georgenia halophila</name>
    <dbReference type="NCBI Taxonomy" id="620889"/>
    <lineage>
        <taxon>Bacteria</taxon>
        <taxon>Bacillati</taxon>
        <taxon>Actinomycetota</taxon>
        <taxon>Actinomycetes</taxon>
        <taxon>Micrococcales</taxon>
        <taxon>Bogoriellaceae</taxon>
        <taxon>Georgenia</taxon>
    </lineage>
</organism>
<dbReference type="PROSITE" id="PS50977">
    <property type="entry name" value="HTH_TETR_2"/>
    <property type="match status" value="1"/>
</dbReference>
<dbReference type="InterPro" id="IPR050109">
    <property type="entry name" value="HTH-type_TetR-like_transc_reg"/>
</dbReference>
<keyword evidence="3" id="KW-0804">Transcription</keyword>
<protein>
    <submittedName>
        <fullName evidence="6">TetR family transcriptional regulator</fullName>
    </submittedName>
</protein>
<feature type="domain" description="HTH tetR-type" evidence="5">
    <location>
        <begin position="32"/>
        <end position="92"/>
    </location>
</feature>
<dbReference type="PROSITE" id="PS01081">
    <property type="entry name" value="HTH_TETR_1"/>
    <property type="match status" value="1"/>
</dbReference>
<dbReference type="EMBL" id="BAABGN010000011">
    <property type="protein sequence ID" value="GAA4426432.1"/>
    <property type="molecule type" value="Genomic_DNA"/>
</dbReference>
<comment type="caution">
    <text evidence="6">The sequence shown here is derived from an EMBL/GenBank/DDBJ whole genome shotgun (WGS) entry which is preliminary data.</text>
</comment>
<dbReference type="PANTHER" id="PTHR30055">
    <property type="entry name" value="HTH-TYPE TRANSCRIPTIONAL REGULATOR RUTR"/>
    <property type="match status" value="1"/>
</dbReference>
<dbReference type="InterPro" id="IPR001647">
    <property type="entry name" value="HTH_TetR"/>
</dbReference>
<dbReference type="InterPro" id="IPR023772">
    <property type="entry name" value="DNA-bd_HTH_TetR-type_CS"/>
</dbReference>
<reference evidence="7" key="1">
    <citation type="journal article" date="2019" name="Int. J. Syst. Evol. Microbiol.">
        <title>The Global Catalogue of Microorganisms (GCM) 10K type strain sequencing project: providing services to taxonomists for standard genome sequencing and annotation.</title>
        <authorList>
            <consortium name="The Broad Institute Genomics Platform"/>
            <consortium name="The Broad Institute Genome Sequencing Center for Infectious Disease"/>
            <person name="Wu L."/>
            <person name="Ma J."/>
        </authorList>
    </citation>
    <scope>NUCLEOTIDE SEQUENCE [LARGE SCALE GENOMIC DNA]</scope>
    <source>
        <strain evidence="7">JCM 17810</strain>
    </source>
</reference>
<proteinExistence type="predicted"/>
<sequence length="216" mass="23793">MQTCTQCKTIPVPDTSTAAPDQEVGLRERQKRARRDALIDAAHDLVEAHGLENVSVEAICAEAGVSRRTFFNYFASKDDAILAIQPWEIDPTVARTFTEGGPTGRLGTDIEHLVRHLVDRPPLGRRRIARAIELARREPGLGGRQLAAFEEHRLQLMALATQRLDDESTTADVELLAMTIMTVTHGAFVRWETSDQQGEVAAHVGPVVANLREVLA</sequence>
<keyword evidence="2 4" id="KW-0238">DNA-binding</keyword>